<evidence type="ECO:0000259" key="3">
    <source>
        <dbReference type="PROSITE" id="PS50011"/>
    </source>
</evidence>
<dbReference type="Pfam" id="PF00069">
    <property type="entry name" value="Pkinase"/>
    <property type="match status" value="1"/>
</dbReference>
<dbReference type="GO" id="GO:0005524">
    <property type="term" value="F:ATP binding"/>
    <property type="evidence" value="ECO:0007669"/>
    <property type="project" value="InterPro"/>
</dbReference>
<dbReference type="PROSITE" id="PS50011">
    <property type="entry name" value="PROTEIN_KINASE_DOM"/>
    <property type="match status" value="1"/>
</dbReference>
<dbReference type="InterPro" id="IPR032675">
    <property type="entry name" value="LRR_dom_sf"/>
</dbReference>
<proteinExistence type="predicted"/>
<dbReference type="InterPro" id="IPR000719">
    <property type="entry name" value="Prot_kinase_dom"/>
</dbReference>
<dbReference type="GO" id="GO:0004672">
    <property type="term" value="F:protein kinase activity"/>
    <property type="evidence" value="ECO:0007669"/>
    <property type="project" value="InterPro"/>
</dbReference>
<dbReference type="Gene3D" id="1.10.510.10">
    <property type="entry name" value="Transferase(Phosphotransferase) domain 1"/>
    <property type="match status" value="1"/>
</dbReference>
<sequence length="661" mass="74788">MGNATCQGTLCFRKSEFACACTNKTYCHICFSKHMQETSTPTHSAVHLHPQPDLKHQLILHRLTYSKPDGTTDVYDGYFGEKGVCIKMQYFKDFKCLNRKQEEATLQRSIRHTNICRCIKSWVDETYENGYKFVIILEYGLRDLEEEIRGRAVSNDPWDEAELWRHFSSIIDALTVMQENNLTHRDIKPANILVFPENVLKLADFGLSIQEDDLLGAQILDVVGTVLYLSPILKQAYIDIFEGKNLTATVHHNPYKSDVYSLGLTFLYMASLSPPVGLNSNIGGNVGLRRRIKNAIRSLRFSSKIKELLEAMLEVEEEGRMDFLELRSWMENLEFSDSEDPIPTESSAADIHSTSITEISICESKTSDRLTTEDNSVLKMSLSEELYTYMNQETEATLECPPLSPQDQLRFYASQHILPDELASLYERITSDEEIKFYKYSELLLPIEAQHLGVFLGHLPKLNTLELSSCNLGDQGIRMLNLGLSKLPDLETLSLGENKIGPEGAALLAKSFPKLEKLKILRLWDNNFGDEGASALVKNFLLLDHLEELFLGDNSIGYEGMESIASSLPKSLTVLSLSGNPIGDLGMRFLCESLLKLTKLRQLYLENTKIGDVGVQYLESSIPHSLKTLRLDDNPMQSNSVLKLKSRYPKLKITQSLFSYL</sequence>
<evidence type="ECO:0000256" key="1">
    <source>
        <dbReference type="ARBA" id="ARBA00022614"/>
    </source>
</evidence>
<dbReference type="PROSITE" id="PS00108">
    <property type="entry name" value="PROTEIN_KINASE_ST"/>
    <property type="match status" value="1"/>
</dbReference>
<dbReference type="SMART" id="SM00220">
    <property type="entry name" value="S_TKc"/>
    <property type="match status" value="1"/>
</dbReference>
<organism evidence="4 5">
    <name type="scientific">Blepharisma stoltei</name>
    <dbReference type="NCBI Taxonomy" id="1481888"/>
    <lineage>
        <taxon>Eukaryota</taxon>
        <taxon>Sar</taxon>
        <taxon>Alveolata</taxon>
        <taxon>Ciliophora</taxon>
        <taxon>Postciliodesmatophora</taxon>
        <taxon>Heterotrichea</taxon>
        <taxon>Heterotrichida</taxon>
        <taxon>Blepharismidae</taxon>
        <taxon>Blepharisma</taxon>
    </lineage>
</organism>
<dbReference type="InterPro" id="IPR011009">
    <property type="entry name" value="Kinase-like_dom_sf"/>
</dbReference>
<dbReference type="InterPro" id="IPR001611">
    <property type="entry name" value="Leu-rich_rpt"/>
</dbReference>
<dbReference type="PANTHER" id="PTHR24362:SF309">
    <property type="entry name" value="PROTEIN KINASE DOMAIN-CONTAINING PROTEIN"/>
    <property type="match status" value="1"/>
</dbReference>
<keyword evidence="2" id="KW-0677">Repeat</keyword>
<keyword evidence="5" id="KW-1185">Reference proteome</keyword>
<dbReference type="Proteomes" id="UP001162131">
    <property type="component" value="Unassembled WGS sequence"/>
</dbReference>
<dbReference type="InterPro" id="IPR025875">
    <property type="entry name" value="Leu-rich_rpt_4"/>
</dbReference>
<keyword evidence="1" id="KW-0433">Leucine-rich repeat</keyword>
<evidence type="ECO:0000313" key="4">
    <source>
        <dbReference type="EMBL" id="CAG9335451.1"/>
    </source>
</evidence>
<gene>
    <name evidence="4" type="ORF">BSTOLATCC_MIC63924</name>
</gene>
<comment type="caution">
    <text evidence="4">The sequence shown here is derived from an EMBL/GenBank/DDBJ whole genome shotgun (WGS) entry which is preliminary data.</text>
</comment>
<reference evidence="4" key="1">
    <citation type="submission" date="2021-09" db="EMBL/GenBank/DDBJ databases">
        <authorList>
            <consortium name="AG Swart"/>
            <person name="Singh M."/>
            <person name="Singh A."/>
            <person name="Seah K."/>
            <person name="Emmerich C."/>
        </authorList>
    </citation>
    <scope>NUCLEOTIDE SEQUENCE</scope>
    <source>
        <strain evidence="4">ATCC30299</strain>
    </source>
</reference>
<evidence type="ECO:0000256" key="2">
    <source>
        <dbReference type="ARBA" id="ARBA00022737"/>
    </source>
</evidence>
<dbReference type="SUPFAM" id="SSF56112">
    <property type="entry name" value="Protein kinase-like (PK-like)"/>
    <property type="match status" value="1"/>
</dbReference>
<dbReference type="Gene3D" id="3.80.10.10">
    <property type="entry name" value="Ribonuclease Inhibitor"/>
    <property type="match status" value="2"/>
</dbReference>
<evidence type="ECO:0000313" key="5">
    <source>
        <dbReference type="Proteomes" id="UP001162131"/>
    </source>
</evidence>
<dbReference type="InterPro" id="IPR008271">
    <property type="entry name" value="Ser/Thr_kinase_AS"/>
</dbReference>
<dbReference type="SUPFAM" id="SSF52047">
    <property type="entry name" value="RNI-like"/>
    <property type="match status" value="1"/>
</dbReference>
<dbReference type="AlphaFoldDB" id="A0AAU9KBP5"/>
<feature type="domain" description="Protein kinase" evidence="3">
    <location>
        <begin position="60"/>
        <end position="330"/>
    </location>
</feature>
<dbReference type="EMBL" id="CAJZBQ010000062">
    <property type="protein sequence ID" value="CAG9335451.1"/>
    <property type="molecule type" value="Genomic_DNA"/>
</dbReference>
<dbReference type="SMART" id="SM00368">
    <property type="entry name" value="LRR_RI"/>
    <property type="match status" value="6"/>
</dbReference>
<dbReference type="Pfam" id="PF13516">
    <property type="entry name" value="LRR_6"/>
    <property type="match status" value="4"/>
</dbReference>
<accession>A0AAU9KBP5</accession>
<dbReference type="PANTHER" id="PTHR24362">
    <property type="entry name" value="SERINE/THREONINE-PROTEIN KINASE NEK"/>
    <property type="match status" value="1"/>
</dbReference>
<dbReference type="Pfam" id="PF12799">
    <property type="entry name" value="LRR_4"/>
    <property type="match status" value="1"/>
</dbReference>
<protein>
    <recommendedName>
        <fullName evidence="3">Protein kinase domain-containing protein</fullName>
    </recommendedName>
</protein>
<name>A0AAU9KBP5_9CILI</name>